<dbReference type="Proteomes" id="UP000053201">
    <property type="component" value="Unassembled WGS sequence"/>
</dbReference>
<dbReference type="OrthoDB" id="2112731at2759"/>
<gene>
    <name evidence="2" type="ORF">SPPG_03019</name>
</gene>
<reference evidence="2 3" key="1">
    <citation type="submission" date="2009-08" db="EMBL/GenBank/DDBJ databases">
        <title>The Genome Sequence of Spizellomyces punctatus strain DAOM BR117.</title>
        <authorList>
            <consortium name="The Broad Institute Genome Sequencing Platform"/>
            <person name="Russ C."/>
            <person name="Cuomo C."/>
            <person name="Shea T."/>
            <person name="Young S.K."/>
            <person name="Zeng Q."/>
            <person name="Koehrsen M."/>
            <person name="Haas B."/>
            <person name="Borodovsky M."/>
            <person name="Guigo R."/>
            <person name="Alvarado L."/>
            <person name="Berlin A."/>
            <person name="Bochicchio J."/>
            <person name="Borenstein D."/>
            <person name="Chapman S."/>
            <person name="Chen Z."/>
            <person name="Engels R."/>
            <person name="Freedman E."/>
            <person name="Gellesch M."/>
            <person name="Goldberg J."/>
            <person name="Griggs A."/>
            <person name="Gujja S."/>
            <person name="Heiman D."/>
            <person name="Hepburn T."/>
            <person name="Howarth C."/>
            <person name="Jen D."/>
            <person name="Larson L."/>
            <person name="Lewis B."/>
            <person name="Mehta T."/>
            <person name="Park D."/>
            <person name="Pearson M."/>
            <person name="Roberts A."/>
            <person name="Saif S."/>
            <person name="Shenoy N."/>
            <person name="Sisk P."/>
            <person name="Stolte C."/>
            <person name="Sykes S."/>
            <person name="Thomson T."/>
            <person name="Walk T."/>
            <person name="White J."/>
            <person name="Yandava C."/>
            <person name="Burger G."/>
            <person name="Gray M.W."/>
            <person name="Holland P.W.H."/>
            <person name="King N."/>
            <person name="Lang F.B.F."/>
            <person name="Roger A.J."/>
            <person name="Ruiz-Trillo I."/>
            <person name="Lander E."/>
            <person name="Nusbaum C."/>
        </authorList>
    </citation>
    <scope>NUCLEOTIDE SEQUENCE [LARGE SCALE GENOMIC DNA]</scope>
    <source>
        <strain evidence="2 3">DAOM BR117</strain>
    </source>
</reference>
<evidence type="ECO:0000313" key="2">
    <source>
        <dbReference type="EMBL" id="KND02561.1"/>
    </source>
</evidence>
<evidence type="ECO:0000313" key="3">
    <source>
        <dbReference type="Proteomes" id="UP000053201"/>
    </source>
</evidence>
<proteinExistence type="predicted"/>
<keyword evidence="3" id="KW-1185">Reference proteome</keyword>
<dbReference type="RefSeq" id="XP_016610600.1">
    <property type="nucleotide sequence ID" value="XM_016751303.1"/>
</dbReference>
<feature type="region of interest" description="Disordered" evidence="1">
    <location>
        <begin position="211"/>
        <end position="238"/>
    </location>
</feature>
<feature type="compositionally biased region" description="Polar residues" evidence="1">
    <location>
        <begin position="77"/>
        <end position="122"/>
    </location>
</feature>
<name>A0A0L0HMC7_SPIPD</name>
<accession>A0A0L0HMC7</accession>
<dbReference type="AlphaFoldDB" id="A0A0L0HMC7"/>
<dbReference type="InParanoid" id="A0A0L0HMC7"/>
<feature type="region of interest" description="Disordered" evidence="1">
    <location>
        <begin position="77"/>
        <end position="146"/>
    </location>
</feature>
<sequence>MSTAAVYIPDQQPPSVTAWKAGNATAITVNNSGREPAVQTWRDGQPVETTFNPERIQPQYQAQDELDRLRNYSTRLNLTNSGGFNPDQSNKPPNVAATSVATNESAQNSVNPKSTTSQQGLGSSEEKGHEPREGATYTEVKGDPQTHTVTLSTTTYRPAGGHLIEAVDTYTYRRPETTNGEYGNFPRRTHFEHEVDERGSEVFANGGKIVKNGDRVVPLGGPGSAEERPGLARHGNAL</sequence>
<protein>
    <submittedName>
        <fullName evidence="2">Uncharacterized protein</fullName>
    </submittedName>
</protein>
<dbReference type="GeneID" id="27686567"/>
<evidence type="ECO:0000256" key="1">
    <source>
        <dbReference type="SAM" id="MobiDB-lite"/>
    </source>
</evidence>
<dbReference type="VEuPathDB" id="FungiDB:SPPG_03019"/>
<organism evidence="2 3">
    <name type="scientific">Spizellomyces punctatus (strain DAOM BR117)</name>
    <dbReference type="NCBI Taxonomy" id="645134"/>
    <lineage>
        <taxon>Eukaryota</taxon>
        <taxon>Fungi</taxon>
        <taxon>Fungi incertae sedis</taxon>
        <taxon>Chytridiomycota</taxon>
        <taxon>Chytridiomycota incertae sedis</taxon>
        <taxon>Chytridiomycetes</taxon>
        <taxon>Spizellomycetales</taxon>
        <taxon>Spizellomycetaceae</taxon>
        <taxon>Spizellomyces</taxon>
    </lineage>
</organism>
<dbReference type="EMBL" id="KQ257453">
    <property type="protein sequence ID" value="KND02561.1"/>
    <property type="molecule type" value="Genomic_DNA"/>
</dbReference>
<feature type="compositionally biased region" description="Basic and acidic residues" evidence="1">
    <location>
        <begin position="124"/>
        <end position="133"/>
    </location>
</feature>